<evidence type="ECO:0000313" key="2">
    <source>
        <dbReference type="EMBL" id="CAH3124641.1"/>
    </source>
</evidence>
<dbReference type="SUPFAM" id="SSF53187">
    <property type="entry name" value="Zn-dependent exopeptidases"/>
    <property type="match status" value="1"/>
</dbReference>
<keyword evidence="1" id="KW-0472">Membrane</keyword>
<keyword evidence="1" id="KW-1133">Transmembrane helix</keyword>
<keyword evidence="3" id="KW-1185">Reference proteome</keyword>
<evidence type="ECO:0000256" key="1">
    <source>
        <dbReference type="SAM" id="Phobius"/>
    </source>
</evidence>
<accession>A0AAU9WT08</accession>
<dbReference type="InterPro" id="IPR039373">
    <property type="entry name" value="Peptidase_M28B"/>
</dbReference>
<dbReference type="Gene3D" id="3.40.630.10">
    <property type="entry name" value="Zn peptidases"/>
    <property type="match status" value="1"/>
</dbReference>
<dbReference type="PANTHER" id="PTHR10404">
    <property type="entry name" value="N-ACETYLATED-ALPHA-LINKED ACIDIC DIPEPTIDASE"/>
    <property type="match status" value="1"/>
</dbReference>
<keyword evidence="1" id="KW-0812">Transmembrane</keyword>
<evidence type="ECO:0000313" key="3">
    <source>
        <dbReference type="Proteomes" id="UP001159428"/>
    </source>
</evidence>
<sequence length="158" mass="18039">MEVARVLGNLRKDGWKLRRTFKLWSRGSPGVEWVEEHTKLLVDRAVVYSNTDVAMGGNYVLIAQICPKLAKAMFHRIKTISSLDKRTLYNNLLERYGRSADYPRKPFTIPVPFFPIICLFFVDPMTKLIGGLAFILATLLFSISKSYVMPKQSKILLA</sequence>
<name>A0AAU9WT08_9CNID</name>
<dbReference type="Proteomes" id="UP001159428">
    <property type="component" value="Unassembled WGS sequence"/>
</dbReference>
<dbReference type="EMBL" id="CALNXJ010000020">
    <property type="protein sequence ID" value="CAH3124641.1"/>
    <property type="molecule type" value="Genomic_DNA"/>
</dbReference>
<gene>
    <name evidence="2" type="ORF">PMEA_00011411</name>
</gene>
<comment type="caution">
    <text evidence="2">The sequence shown here is derived from an EMBL/GenBank/DDBJ whole genome shotgun (WGS) entry which is preliminary data.</text>
</comment>
<feature type="transmembrane region" description="Helical" evidence="1">
    <location>
        <begin position="128"/>
        <end position="148"/>
    </location>
</feature>
<proteinExistence type="predicted"/>
<reference evidence="2 3" key="1">
    <citation type="submission" date="2022-05" db="EMBL/GenBank/DDBJ databases">
        <authorList>
            <consortium name="Genoscope - CEA"/>
            <person name="William W."/>
        </authorList>
    </citation>
    <scope>NUCLEOTIDE SEQUENCE [LARGE SCALE GENOMIC DNA]</scope>
</reference>
<organism evidence="2 3">
    <name type="scientific">Pocillopora meandrina</name>
    <dbReference type="NCBI Taxonomy" id="46732"/>
    <lineage>
        <taxon>Eukaryota</taxon>
        <taxon>Metazoa</taxon>
        <taxon>Cnidaria</taxon>
        <taxon>Anthozoa</taxon>
        <taxon>Hexacorallia</taxon>
        <taxon>Scleractinia</taxon>
        <taxon>Astrocoeniina</taxon>
        <taxon>Pocilloporidae</taxon>
        <taxon>Pocillopora</taxon>
    </lineage>
</organism>
<dbReference type="GO" id="GO:0004180">
    <property type="term" value="F:carboxypeptidase activity"/>
    <property type="evidence" value="ECO:0007669"/>
    <property type="project" value="TreeGrafter"/>
</dbReference>
<dbReference type="AlphaFoldDB" id="A0AAU9WT08"/>
<protein>
    <submittedName>
        <fullName evidence="2">Uncharacterized protein</fullName>
    </submittedName>
</protein>
<dbReference type="PANTHER" id="PTHR10404:SF78">
    <property type="entry name" value="N-ACETYLATED ALPHA-LINKED ACIDIC DIPEPTIDASE 2"/>
    <property type="match status" value="1"/>
</dbReference>